<dbReference type="GO" id="GO:0019957">
    <property type="term" value="F:C-C chemokine binding"/>
    <property type="evidence" value="ECO:0007669"/>
    <property type="project" value="InterPro"/>
</dbReference>
<proteinExistence type="predicted"/>
<evidence type="ECO:0000256" key="6">
    <source>
        <dbReference type="RuleBase" id="RU369006"/>
    </source>
</evidence>
<dbReference type="GO" id="GO:0005576">
    <property type="term" value="C:extracellular region"/>
    <property type="evidence" value="ECO:0007669"/>
    <property type="project" value="UniProtKB-SubCell"/>
</dbReference>
<dbReference type="Pfam" id="PF19429">
    <property type="entry name" value="EVA_Class_A"/>
    <property type="match status" value="1"/>
</dbReference>
<comment type="function">
    <text evidence="6">Salivary chemokine-binding protein which binds to host chemokines.</text>
</comment>
<keyword evidence="5 6" id="KW-0325">Glycoprotein</keyword>
<name>A0A224Y913_9ACAR</name>
<evidence type="ECO:0000256" key="4">
    <source>
        <dbReference type="ARBA" id="ARBA00023157"/>
    </source>
</evidence>
<comment type="subcellular location">
    <subcellularLocation>
        <location evidence="1 6">Secreted</location>
    </subcellularLocation>
</comment>
<evidence type="ECO:0000256" key="7">
    <source>
        <dbReference type="SAM" id="SignalP"/>
    </source>
</evidence>
<evidence type="ECO:0000256" key="5">
    <source>
        <dbReference type="ARBA" id="ARBA00023180"/>
    </source>
</evidence>
<feature type="chain" id="PRO_5012962896" description="Evasin" evidence="7">
    <location>
        <begin position="16"/>
        <end position="114"/>
    </location>
</feature>
<accession>A0A224Y913</accession>
<evidence type="ECO:0000256" key="1">
    <source>
        <dbReference type="ARBA" id="ARBA00004613"/>
    </source>
</evidence>
<dbReference type="EMBL" id="GFPF01000913">
    <property type="protein sequence ID" value="MAA12059.1"/>
    <property type="molecule type" value="Transcribed_RNA"/>
</dbReference>
<dbReference type="InterPro" id="IPR045797">
    <property type="entry name" value="EVA_Class_A"/>
</dbReference>
<keyword evidence="2 6" id="KW-0964">Secreted</keyword>
<keyword evidence="4 6" id="KW-1015">Disulfide bond</keyword>
<evidence type="ECO:0000313" key="8">
    <source>
        <dbReference type="EMBL" id="MAA12059.1"/>
    </source>
</evidence>
<evidence type="ECO:0000256" key="3">
    <source>
        <dbReference type="ARBA" id="ARBA00022729"/>
    </source>
</evidence>
<keyword evidence="3 6" id="KW-0732">Signal</keyword>
<reference evidence="8" key="1">
    <citation type="journal article" date="2017" name="Parasit. Vectors">
        <title>Sialotranscriptomics of Rhipicephalus zambeziensis reveals intricate expression profiles of secretory proteins and suggests tight temporal transcriptional regulation during blood-feeding.</title>
        <authorList>
            <person name="de Castro M.H."/>
            <person name="de Klerk D."/>
            <person name="Pienaar R."/>
            <person name="Rees D.J.G."/>
            <person name="Mans B.J."/>
        </authorList>
    </citation>
    <scope>NUCLEOTIDE SEQUENCE</scope>
    <source>
        <tissue evidence="8">Salivary glands</tissue>
    </source>
</reference>
<protein>
    <recommendedName>
        <fullName evidence="6">Evasin</fullName>
    </recommendedName>
</protein>
<feature type="signal peptide" evidence="7">
    <location>
        <begin position="1"/>
        <end position="15"/>
    </location>
</feature>
<evidence type="ECO:0000256" key="2">
    <source>
        <dbReference type="ARBA" id="ARBA00022525"/>
    </source>
</evidence>
<organism evidence="8">
    <name type="scientific">Rhipicephalus zambeziensis</name>
    <dbReference type="NCBI Taxonomy" id="60191"/>
    <lineage>
        <taxon>Eukaryota</taxon>
        <taxon>Metazoa</taxon>
        <taxon>Ecdysozoa</taxon>
        <taxon>Arthropoda</taxon>
        <taxon>Chelicerata</taxon>
        <taxon>Arachnida</taxon>
        <taxon>Acari</taxon>
        <taxon>Parasitiformes</taxon>
        <taxon>Ixodida</taxon>
        <taxon>Ixodoidea</taxon>
        <taxon>Ixodidae</taxon>
        <taxon>Rhipicephalinae</taxon>
        <taxon>Rhipicephalus</taxon>
        <taxon>Rhipicephalus</taxon>
    </lineage>
</organism>
<dbReference type="AlphaFoldDB" id="A0A224Y913"/>
<dbReference type="Gene3D" id="2.30.130.100">
    <property type="match status" value="1"/>
</dbReference>
<sequence length="114" mass="12363">MAFKACITIIAAVYAVQILCGAEEDSVETTTETWDGDYGDATCLYQVMQIGNNKSLAINCTMECGSYLNESMPCVNSTVPALVYNTTRTNFTCMVGSCHNGTCPSINETVPCWF</sequence>